<evidence type="ECO:0000313" key="2">
    <source>
        <dbReference type="Proteomes" id="UP000238312"/>
    </source>
</evidence>
<comment type="caution">
    <text evidence="1">The sequence shown here is derived from an EMBL/GenBank/DDBJ whole genome shotgun (WGS) entry which is preliminary data.</text>
</comment>
<gene>
    <name evidence="1" type="ORF">B0I32_106326</name>
</gene>
<organism evidence="1 2">
    <name type="scientific">Nonomuraea fuscirosea</name>
    <dbReference type="NCBI Taxonomy" id="1291556"/>
    <lineage>
        <taxon>Bacteria</taxon>
        <taxon>Bacillati</taxon>
        <taxon>Actinomycetota</taxon>
        <taxon>Actinomycetes</taxon>
        <taxon>Streptosporangiales</taxon>
        <taxon>Streptosporangiaceae</taxon>
        <taxon>Nonomuraea</taxon>
    </lineage>
</organism>
<dbReference type="AlphaFoldDB" id="A0A2T0N2H7"/>
<name>A0A2T0N2H7_9ACTN</name>
<accession>A0A2T0N2H7</accession>
<dbReference type="EMBL" id="PVNG01000006">
    <property type="protein sequence ID" value="PRX66190.1"/>
    <property type="molecule type" value="Genomic_DNA"/>
</dbReference>
<evidence type="ECO:0000313" key="1">
    <source>
        <dbReference type="EMBL" id="PRX66190.1"/>
    </source>
</evidence>
<protein>
    <submittedName>
        <fullName evidence="1">Uncharacterized protein</fullName>
    </submittedName>
</protein>
<dbReference type="Proteomes" id="UP000238312">
    <property type="component" value="Unassembled WGS sequence"/>
</dbReference>
<sequence>MWFCRAFRHLPDSGLGIPRREGRESMLQEEQKRHSKWWWLPGTLSAAASIIRLAYQLMRDHSL</sequence>
<proteinExistence type="predicted"/>
<keyword evidence="2" id="KW-1185">Reference proteome</keyword>
<reference evidence="1 2" key="1">
    <citation type="submission" date="2018-03" db="EMBL/GenBank/DDBJ databases">
        <title>Genomic Encyclopedia of Type Strains, Phase III (KMG-III): the genomes of soil and plant-associated and newly described type strains.</title>
        <authorList>
            <person name="Whitman W."/>
        </authorList>
    </citation>
    <scope>NUCLEOTIDE SEQUENCE [LARGE SCALE GENOMIC DNA]</scope>
    <source>
        <strain evidence="1 2">CGMCC 4.7104</strain>
    </source>
</reference>